<organism evidence="1 2">
    <name type="scientific">Bacillus atrophaeus (strain 1942)</name>
    <dbReference type="NCBI Taxonomy" id="720555"/>
    <lineage>
        <taxon>Bacteria</taxon>
        <taxon>Bacillati</taxon>
        <taxon>Bacillota</taxon>
        <taxon>Bacilli</taxon>
        <taxon>Bacillales</taxon>
        <taxon>Bacillaceae</taxon>
        <taxon>Bacillus</taxon>
    </lineage>
</organism>
<proteinExistence type="predicted"/>
<evidence type="ECO:0008006" key="3">
    <source>
        <dbReference type="Google" id="ProtNLM"/>
    </source>
</evidence>
<name>A0ABN3Z893_BACA1</name>
<keyword evidence="2" id="KW-1185">Reference proteome</keyword>
<dbReference type="EMBL" id="CP002207">
    <property type="protein sequence ID" value="ADP32008.1"/>
    <property type="molecule type" value="Genomic_DNA"/>
</dbReference>
<accession>A0ABN3Z893</accession>
<protein>
    <recommendedName>
        <fullName evidence="3">Lipoprotein</fullName>
    </recommendedName>
</protein>
<gene>
    <name evidence="1" type="ordered locus">BATR1942_05270</name>
</gene>
<reference evidence="1 2" key="1">
    <citation type="journal article" date="2011" name="Front. Microbiol.">
        <title>Genomic signatures of strain selection and enhancement in Bacillus atrophaeus var. globigii, a historical biowarfare simulant.</title>
        <authorList>
            <person name="Gibbons H.S."/>
            <person name="Broomall S.M."/>
            <person name="McNew L.A."/>
            <person name="Daligault H."/>
            <person name="Chapman C."/>
            <person name="Bruce D."/>
            <person name="Karavis M."/>
            <person name="Krepps M."/>
            <person name="McGregor P.A."/>
            <person name="Hong C."/>
            <person name="Park K.H."/>
            <person name="Akmal A."/>
            <person name="Feldman A."/>
            <person name="Lin J.S."/>
            <person name="Chang W.E."/>
            <person name="Higgs B.W."/>
            <person name="Demirev P."/>
            <person name="Lindquist J."/>
            <person name="Liem A."/>
            <person name="Fochler E."/>
            <person name="Read T.D."/>
            <person name="Tapia R."/>
            <person name="Johnson S."/>
            <person name="Bishop-Lilly K.A."/>
            <person name="Detter C."/>
            <person name="Han C."/>
            <person name="Sozhamannan S."/>
            <person name="Rosenzweig C.N."/>
            <person name="Skowronski E.W."/>
        </authorList>
    </citation>
    <scope>NUCLEOTIDE SEQUENCE [LARGE SCALE GENOMIC DNA]</scope>
    <source>
        <strain evidence="1 2">1942</strain>
    </source>
</reference>
<evidence type="ECO:0000313" key="1">
    <source>
        <dbReference type="EMBL" id="ADP32008.1"/>
    </source>
</evidence>
<dbReference type="Proteomes" id="UP000006867">
    <property type="component" value="Chromosome"/>
</dbReference>
<sequence>MVTAGCSVHKPVPKGELGKTAALEAQAHPKELQGEWLTYKIKDSRVYVECMLNDFHFKTGPASVRDKQGYLAVYADGKKLRNEYTAAFIVRHLSKGNHRLTVEVISRHPEYKQISKTWDVFIR</sequence>
<evidence type="ECO:0000313" key="2">
    <source>
        <dbReference type="Proteomes" id="UP000006867"/>
    </source>
</evidence>